<dbReference type="STRING" id="50990.A0A4Y7QJZ4"/>
<organism evidence="2 3">
    <name type="scientific">Rickenella mellea</name>
    <dbReference type="NCBI Taxonomy" id="50990"/>
    <lineage>
        <taxon>Eukaryota</taxon>
        <taxon>Fungi</taxon>
        <taxon>Dikarya</taxon>
        <taxon>Basidiomycota</taxon>
        <taxon>Agaricomycotina</taxon>
        <taxon>Agaricomycetes</taxon>
        <taxon>Hymenochaetales</taxon>
        <taxon>Rickenellaceae</taxon>
        <taxon>Rickenella</taxon>
    </lineage>
</organism>
<keyword evidence="3" id="KW-1185">Reference proteome</keyword>
<dbReference type="OrthoDB" id="3143319at2759"/>
<name>A0A4Y7QJZ4_9AGAM</name>
<evidence type="ECO:0000313" key="2">
    <source>
        <dbReference type="EMBL" id="TDL27973.1"/>
    </source>
</evidence>
<dbReference type="EMBL" id="ML170158">
    <property type="protein sequence ID" value="TDL27973.1"/>
    <property type="molecule type" value="Genomic_DNA"/>
</dbReference>
<gene>
    <name evidence="2" type="ORF">BD410DRAFT_835231</name>
</gene>
<dbReference type="VEuPathDB" id="FungiDB:BD410DRAFT_835231"/>
<evidence type="ECO:0000256" key="1">
    <source>
        <dbReference type="SAM" id="MobiDB-lite"/>
    </source>
</evidence>
<sequence length="392" mass="43813">MSSSLIAHNFSSDVNELTRADSSFTNSILLARAEHLVASASSSKGWRDVVAREADRTSVTPGSVSMCSNTRLDIDNSRFTAFGKAFAYKLPPPRIVHARRQGTELLEEWDTTVSSHDDIFSLEALEAFQSTDLGYLTTNTPSAETRDQQLFSYDGARRSRRTAASPETQSERPMKIPRTEGRCSLFSLIPQPHHHAYPPVIPSMPDNNKLSLLKPYSKAPVVPIPPYTTKLMREFLLKPFARSAWIIPVRGTLPWSQSSPALFSESEPLVDQASERKIVRWTTNSLQAFWTFLITVRKLQTLGILSLSFHAAPTDSKREGLLGCDHIKLFHDTTHALQVRTLLDSWRYDKMSPDTDPLSFTKAGDRPKVKLKPLESIKLVLVDESCQGVAVC</sequence>
<proteinExistence type="predicted"/>
<reference evidence="2 3" key="1">
    <citation type="submission" date="2018-06" db="EMBL/GenBank/DDBJ databases">
        <title>A transcriptomic atlas of mushroom development highlights an independent origin of complex multicellularity.</title>
        <authorList>
            <consortium name="DOE Joint Genome Institute"/>
            <person name="Krizsan K."/>
            <person name="Almasi E."/>
            <person name="Merenyi Z."/>
            <person name="Sahu N."/>
            <person name="Viragh M."/>
            <person name="Koszo T."/>
            <person name="Mondo S."/>
            <person name="Kiss B."/>
            <person name="Balint B."/>
            <person name="Kues U."/>
            <person name="Barry K."/>
            <person name="Hegedus J.C."/>
            <person name="Henrissat B."/>
            <person name="Johnson J."/>
            <person name="Lipzen A."/>
            <person name="Ohm R."/>
            <person name="Nagy I."/>
            <person name="Pangilinan J."/>
            <person name="Yan J."/>
            <person name="Xiong Y."/>
            <person name="Grigoriev I.V."/>
            <person name="Hibbett D.S."/>
            <person name="Nagy L.G."/>
        </authorList>
    </citation>
    <scope>NUCLEOTIDE SEQUENCE [LARGE SCALE GENOMIC DNA]</scope>
    <source>
        <strain evidence="2 3">SZMC22713</strain>
    </source>
</reference>
<dbReference type="AlphaFoldDB" id="A0A4Y7QJZ4"/>
<feature type="region of interest" description="Disordered" evidence="1">
    <location>
        <begin position="155"/>
        <end position="174"/>
    </location>
</feature>
<accession>A0A4Y7QJZ4</accession>
<protein>
    <submittedName>
        <fullName evidence="2">Uncharacterized protein</fullName>
    </submittedName>
</protein>
<evidence type="ECO:0000313" key="3">
    <source>
        <dbReference type="Proteomes" id="UP000294933"/>
    </source>
</evidence>
<dbReference type="Proteomes" id="UP000294933">
    <property type="component" value="Unassembled WGS sequence"/>
</dbReference>